<evidence type="ECO:0000313" key="1">
    <source>
        <dbReference type="EMBL" id="KKM76149.1"/>
    </source>
</evidence>
<sequence>MNEDAKTKAVIVANIMIGVLDPSKEFTSDLVQEVGERSYDAALKKAEEHGCDHCMTCLISKRCEFKHLRGEIK</sequence>
<gene>
    <name evidence="1" type="ORF">LCGC14_1382980</name>
</gene>
<proteinExistence type="predicted"/>
<reference evidence="1" key="1">
    <citation type="journal article" date="2015" name="Nature">
        <title>Complex archaea that bridge the gap between prokaryotes and eukaryotes.</title>
        <authorList>
            <person name="Spang A."/>
            <person name="Saw J.H."/>
            <person name="Jorgensen S.L."/>
            <person name="Zaremba-Niedzwiedzka K."/>
            <person name="Martijn J."/>
            <person name="Lind A.E."/>
            <person name="van Eijk R."/>
            <person name="Schleper C."/>
            <person name="Guy L."/>
            <person name="Ettema T.J."/>
        </authorList>
    </citation>
    <scope>NUCLEOTIDE SEQUENCE</scope>
</reference>
<accession>A0A0F9K244</accession>
<dbReference type="EMBL" id="LAZR01008857">
    <property type="protein sequence ID" value="KKM76149.1"/>
    <property type="molecule type" value="Genomic_DNA"/>
</dbReference>
<dbReference type="AlphaFoldDB" id="A0A0F9K244"/>
<name>A0A0F9K244_9ZZZZ</name>
<comment type="caution">
    <text evidence="1">The sequence shown here is derived from an EMBL/GenBank/DDBJ whole genome shotgun (WGS) entry which is preliminary data.</text>
</comment>
<protein>
    <submittedName>
        <fullName evidence="1">Uncharacterized protein</fullName>
    </submittedName>
</protein>
<organism evidence="1">
    <name type="scientific">marine sediment metagenome</name>
    <dbReference type="NCBI Taxonomy" id="412755"/>
    <lineage>
        <taxon>unclassified sequences</taxon>
        <taxon>metagenomes</taxon>
        <taxon>ecological metagenomes</taxon>
    </lineage>
</organism>